<sequence>MDDMSGQQEATHKRSTKKTKPAEVSQSMVTPNKTDDKGKTERTSDKQKSSKLASALKSLFGRGTGDDAEEAPQRARGDKGGYGGVHNTTTENKMGSQPTLDTQHNQSDRNNRYDELGDLGTDSEEDTTEHGDTPGTTQVTTNRSNTEAEWEENHKPNIGVIARAIITVTTMGGVVPEEIWIRADELAKDEPGSEWWAVIKATKSTDRSKRITMDFQAAFTRIAEKHENKAEAPQTHGSQWRGETQDDAHPQLSTMFNNNRTDGRSNAPQGLEHSLDLIKSVIETQRKPEIRFDVHPAKPPELGQLGEASPAILKIARLKRALYDAVAVDAHPAIRDAANELELGHQVETYTEAQWSDVMRVINKTATIKQGGVQTNVMYGVLTAVYGDNEDPSSFMRIATAKANQTNAPLSIACIGSIGKWAQLKTKEDPEAWCSRALARGDMIVGDMCTGEYEARARTLTTACAVIEASATATDGRYYVQLNIGATRLAEIIKIHAVDEWSVALNEDEWKVDASKVEADNFNRLLVRTTKNFIQGNKGPDRGKAAVEYLENLTDAATYCRDYFENESKSDKEGKKRSSKKKNSGTAKTVQVNAATIAETTTGKYLGNPNLKDVPKIPAEEFQEWRGAGACFQYVRLRLAGRDHSTASKQCRSKGCPDDTQHTRSKTVYEEKMNKKGKGKNQTKIVNEVQVEDEQEEESEGEVRRQMKPKLPNDPVNLTPDTPRSKIKGKGGSRNGGGKANSNLVANNVGNNKQPTETIIDSGAGTNVTEEKNIIKGTERTSNIILKAFNNTTSGNNKEAEMHIHLNTTTGKTVTLRTTAIAVPKGTKETIKTLTTEATFTQGAKAIIITTEDGKLIVLPDGEIIAVNHE</sequence>
<feature type="compositionally biased region" description="Low complexity" evidence="1">
    <location>
        <begin position="740"/>
        <end position="752"/>
    </location>
</feature>
<evidence type="ECO:0000256" key="1">
    <source>
        <dbReference type="SAM" id="MobiDB-lite"/>
    </source>
</evidence>
<feature type="compositionally biased region" description="Polar residues" evidence="1">
    <location>
        <begin position="251"/>
        <end position="268"/>
    </location>
</feature>
<protein>
    <submittedName>
        <fullName evidence="2">Uncharacterized protein</fullName>
    </submittedName>
</protein>
<feature type="region of interest" description="Disordered" evidence="1">
    <location>
        <begin position="227"/>
        <end position="270"/>
    </location>
</feature>
<reference evidence="3" key="1">
    <citation type="journal article" date="2023" name="Commun. Biol.">
        <title>Genome analysis of Parmales, the sister group of diatoms, reveals the evolutionary specialization of diatoms from phago-mixotrophs to photoautotrophs.</title>
        <authorList>
            <person name="Ban H."/>
            <person name="Sato S."/>
            <person name="Yoshikawa S."/>
            <person name="Yamada K."/>
            <person name="Nakamura Y."/>
            <person name="Ichinomiya M."/>
            <person name="Sato N."/>
            <person name="Blanc-Mathieu R."/>
            <person name="Endo H."/>
            <person name="Kuwata A."/>
            <person name="Ogata H."/>
        </authorList>
    </citation>
    <scope>NUCLEOTIDE SEQUENCE [LARGE SCALE GENOMIC DNA]</scope>
</reference>
<organism evidence="2 3">
    <name type="scientific">Triparma columacea</name>
    <dbReference type="NCBI Taxonomy" id="722753"/>
    <lineage>
        <taxon>Eukaryota</taxon>
        <taxon>Sar</taxon>
        <taxon>Stramenopiles</taxon>
        <taxon>Ochrophyta</taxon>
        <taxon>Bolidophyceae</taxon>
        <taxon>Parmales</taxon>
        <taxon>Triparmaceae</taxon>
        <taxon>Triparma</taxon>
    </lineage>
</organism>
<dbReference type="Proteomes" id="UP001165065">
    <property type="component" value="Unassembled WGS sequence"/>
</dbReference>
<proteinExistence type="predicted"/>
<feature type="compositionally biased region" description="Basic and acidic residues" evidence="1">
    <location>
        <begin position="33"/>
        <end position="48"/>
    </location>
</feature>
<evidence type="ECO:0000313" key="2">
    <source>
        <dbReference type="EMBL" id="GMI44515.1"/>
    </source>
</evidence>
<feature type="region of interest" description="Disordered" evidence="1">
    <location>
        <begin position="570"/>
        <end position="589"/>
    </location>
</feature>
<feature type="non-terminal residue" evidence="2">
    <location>
        <position position="870"/>
    </location>
</feature>
<dbReference type="EMBL" id="BRYA01001485">
    <property type="protein sequence ID" value="GMI44515.1"/>
    <property type="molecule type" value="Genomic_DNA"/>
</dbReference>
<dbReference type="AlphaFoldDB" id="A0A9W7LB08"/>
<feature type="compositionally biased region" description="Basic and acidic residues" evidence="1">
    <location>
        <begin position="655"/>
        <end position="674"/>
    </location>
</feature>
<feature type="region of interest" description="Disordered" evidence="1">
    <location>
        <begin position="648"/>
        <end position="761"/>
    </location>
</feature>
<feature type="compositionally biased region" description="Polar residues" evidence="1">
    <location>
        <begin position="86"/>
        <end position="105"/>
    </location>
</feature>
<feature type="compositionally biased region" description="Basic and acidic residues" evidence="1">
    <location>
        <begin position="106"/>
        <end position="115"/>
    </location>
</feature>
<feature type="compositionally biased region" description="Polar residues" evidence="1">
    <location>
        <begin position="134"/>
        <end position="147"/>
    </location>
</feature>
<keyword evidence="3" id="KW-1185">Reference proteome</keyword>
<feature type="region of interest" description="Disordered" evidence="1">
    <location>
        <begin position="1"/>
        <end position="153"/>
    </location>
</feature>
<feature type="compositionally biased region" description="Acidic residues" evidence="1">
    <location>
        <begin position="690"/>
        <end position="700"/>
    </location>
</feature>
<name>A0A9W7LB08_9STRA</name>
<feature type="compositionally biased region" description="Low complexity" evidence="1">
    <location>
        <begin position="50"/>
        <end position="59"/>
    </location>
</feature>
<gene>
    <name evidence="2" type="ORF">TrCOL_g1506</name>
</gene>
<evidence type="ECO:0000313" key="3">
    <source>
        <dbReference type="Proteomes" id="UP001165065"/>
    </source>
</evidence>
<dbReference type="OrthoDB" id="10680495at2759"/>
<comment type="caution">
    <text evidence="2">The sequence shown here is derived from an EMBL/GenBank/DDBJ whole genome shotgun (WGS) entry which is preliminary data.</text>
</comment>
<accession>A0A9W7LB08</accession>